<evidence type="ECO:0000256" key="1">
    <source>
        <dbReference type="SAM" id="MobiDB-lite"/>
    </source>
</evidence>
<feature type="region of interest" description="Disordered" evidence="1">
    <location>
        <begin position="529"/>
        <end position="573"/>
    </location>
</feature>
<feature type="region of interest" description="Disordered" evidence="1">
    <location>
        <begin position="693"/>
        <end position="724"/>
    </location>
</feature>
<proteinExistence type="predicted"/>
<feature type="region of interest" description="Disordered" evidence="1">
    <location>
        <begin position="245"/>
        <end position="290"/>
    </location>
</feature>
<sequence length="923" mass="105918">MPKAKKSQQKSVMEYLMGRENKTTEENDVAEQIILPYFLLRANNILANTHYECSPFCKTFFQTHSNIDEITSNFVKKFNKKGKGSLDPEEIYKGTMIRIVTSDLNRKRSQLYRQFSFHGPADESIARNLLIYPSIKNETRFDEFCAFQKQYGLKLCEVSMNQGNLIHNDGLNYYNRKTEQYKDTRKIINITAMNRLIKSDRMKSLQVTTTFTQTQMLRMSTKNSVEPNQTLKFYEMYKSRDQKERKFPPFHNLYDKTVASPDESDSDDSEDQEICEPSSSSGISEVKNPKKLPRLQLKNCERFDRHGSSFVSLPNQNVVINIPSTSDSHSSHDSNVTVRRKTPNMIEHNEIIPLPHFYVESKPYSNLTRDEKILLRTLLSEVTFVHQVRQNLSHLYELNFEQIWEENKKTILINYAKEILNRNSQELLPLTEKFKPQIKEKVVKLIEKIEGEKLSLRQRQKQIEEQSRVIIVANEVLVEAQGNDIAEQEVETDNQVVSSEENKKILQENVDAAIESAIQDIQLEQEIEIDQQDDPSENVNKQESQESDDQLPQQVQNDHQNDSESVNKSKSQENVEVIMLSPGLLPMARVLPTIKREKMSQSEKFLEDSEILCLGPVVAEEIVISDSEDVDASLIATYQDDAANPYIDEAAGASQMPDSTEESLGSERTDETLNKLRQFEPLSTRQFINDREHLNSNKDDCNVNKKRPRTSMANSGEVKRKCLNKPCPKSKKPFNRAMPGNLHSQLMVENPQVIDSAFSSSSVNEQPPFTFNQDSSLLSSVAVPSYPTCFVVNLQRVTYDEIKGLNFYLNVPQYSMYDIVVANENIKTILNISSEKFGTITSLLRTLEKYEFTLNKQNYSVAIIDSTQSLSIKNSLDLFFSSQIQFKTFQLTVDDLETIVCVDQASCHRNNLDLSNAVDQHVL</sequence>
<name>A0A1J1I5F0_9DIPT</name>
<protein>
    <submittedName>
        <fullName evidence="2">CLUMA_CG007134, isoform A</fullName>
    </submittedName>
</protein>
<dbReference type="AlphaFoldDB" id="A0A1J1I5F0"/>
<keyword evidence="3" id="KW-1185">Reference proteome</keyword>
<gene>
    <name evidence="2" type="ORF">CLUMA_CG007134</name>
</gene>
<dbReference type="OrthoDB" id="10657536at2759"/>
<evidence type="ECO:0000313" key="2">
    <source>
        <dbReference type="EMBL" id="CRK93601.1"/>
    </source>
</evidence>
<organism evidence="2 3">
    <name type="scientific">Clunio marinus</name>
    <dbReference type="NCBI Taxonomy" id="568069"/>
    <lineage>
        <taxon>Eukaryota</taxon>
        <taxon>Metazoa</taxon>
        <taxon>Ecdysozoa</taxon>
        <taxon>Arthropoda</taxon>
        <taxon>Hexapoda</taxon>
        <taxon>Insecta</taxon>
        <taxon>Pterygota</taxon>
        <taxon>Neoptera</taxon>
        <taxon>Endopterygota</taxon>
        <taxon>Diptera</taxon>
        <taxon>Nematocera</taxon>
        <taxon>Chironomoidea</taxon>
        <taxon>Chironomidae</taxon>
        <taxon>Clunio</taxon>
    </lineage>
</organism>
<dbReference type="EMBL" id="CVRI01000037">
    <property type="protein sequence ID" value="CRK93601.1"/>
    <property type="molecule type" value="Genomic_DNA"/>
</dbReference>
<feature type="compositionally biased region" description="Basic and acidic residues" evidence="1">
    <location>
        <begin position="559"/>
        <end position="573"/>
    </location>
</feature>
<evidence type="ECO:0000313" key="3">
    <source>
        <dbReference type="Proteomes" id="UP000183832"/>
    </source>
</evidence>
<reference evidence="2 3" key="1">
    <citation type="submission" date="2015-04" db="EMBL/GenBank/DDBJ databases">
        <authorList>
            <person name="Syromyatnikov M.Y."/>
            <person name="Popov V.N."/>
        </authorList>
    </citation>
    <scope>NUCLEOTIDE SEQUENCE [LARGE SCALE GENOMIC DNA]</scope>
</reference>
<accession>A0A1J1I5F0</accession>
<feature type="region of interest" description="Disordered" evidence="1">
    <location>
        <begin position="650"/>
        <end position="670"/>
    </location>
</feature>
<dbReference type="Proteomes" id="UP000183832">
    <property type="component" value="Unassembled WGS sequence"/>
</dbReference>
<feature type="compositionally biased region" description="Basic and acidic residues" evidence="1">
    <location>
        <begin position="693"/>
        <end position="703"/>
    </location>
</feature>
<feature type="compositionally biased region" description="Acidic residues" evidence="1">
    <location>
        <begin position="262"/>
        <end position="274"/>
    </location>
</feature>